<feature type="compositionally biased region" description="Polar residues" evidence="1">
    <location>
        <begin position="144"/>
        <end position="177"/>
    </location>
</feature>
<proteinExistence type="predicted"/>
<keyword evidence="3" id="KW-1185">Reference proteome</keyword>
<accession>A0A4Z2FXA6</accession>
<dbReference type="AlphaFoldDB" id="A0A4Z2FXA6"/>
<name>A0A4Z2FXA6_9TELE</name>
<evidence type="ECO:0000313" key="2">
    <source>
        <dbReference type="EMBL" id="TNN45550.1"/>
    </source>
</evidence>
<dbReference type="EMBL" id="SRLO01000840">
    <property type="protein sequence ID" value="TNN45550.1"/>
    <property type="molecule type" value="Genomic_DNA"/>
</dbReference>
<comment type="caution">
    <text evidence="2">The sequence shown here is derived from an EMBL/GenBank/DDBJ whole genome shotgun (WGS) entry which is preliminary data.</text>
</comment>
<feature type="region of interest" description="Disordered" evidence="1">
    <location>
        <begin position="115"/>
        <end position="177"/>
    </location>
</feature>
<gene>
    <name evidence="2" type="ORF">EYF80_044246</name>
</gene>
<protein>
    <submittedName>
        <fullName evidence="2">Uncharacterized protein</fullName>
    </submittedName>
</protein>
<sequence length="211" mass="23339">MHLPSATLSRYCLLSYTCFTPYILCQSSPCLLSDCCLWPSLVLRLPCLSGTWILCLPLLDHVFCETFYSLKSAFFVISYCVPACLSASEPHPITKMCQLWSNKTSTEMSPLSALRSNNTSTEMSPLSALRSNKTSTEMRPLSALRSNKTSTEMSPLSALRSNKTSTEMSPLSALRSNKTSTEMSPLSAAIRRSFVIFTSAVSVLWCFLNPD</sequence>
<evidence type="ECO:0000313" key="3">
    <source>
        <dbReference type="Proteomes" id="UP000314294"/>
    </source>
</evidence>
<feature type="compositionally biased region" description="Polar residues" evidence="1">
    <location>
        <begin position="115"/>
        <end position="137"/>
    </location>
</feature>
<evidence type="ECO:0000256" key="1">
    <source>
        <dbReference type="SAM" id="MobiDB-lite"/>
    </source>
</evidence>
<reference evidence="2 3" key="1">
    <citation type="submission" date="2019-03" db="EMBL/GenBank/DDBJ databases">
        <title>First draft genome of Liparis tanakae, snailfish: a comprehensive survey of snailfish specific genes.</title>
        <authorList>
            <person name="Kim W."/>
            <person name="Song I."/>
            <person name="Jeong J.-H."/>
            <person name="Kim D."/>
            <person name="Kim S."/>
            <person name="Ryu S."/>
            <person name="Song J.Y."/>
            <person name="Lee S.K."/>
        </authorList>
    </citation>
    <scope>NUCLEOTIDE SEQUENCE [LARGE SCALE GENOMIC DNA]</scope>
    <source>
        <tissue evidence="2">Muscle</tissue>
    </source>
</reference>
<dbReference type="Proteomes" id="UP000314294">
    <property type="component" value="Unassembled WGS sequence"/>
</dbReference>
<organism evidence="2 3">
    <name type="scientific">Liparis tanakae</name>
    <name type="common">Tanaka's snailfish</name>
    <dbReference type="NCBI Taxonomy" id="230148"/>
    <lineage>
        <taxon>Eukaryota</taxon>
        <taxon>Metazoa</taxon>
        <taxon>Chordata</taxon>
        <taxon>Craniata</taxon>
        <taxon>Vertebrata</taxon>
        <taxon>Euteleostomi</taxon>
        <taxon>Actinopterygii</taxon>
        <taxon>Neopterygii</taxon>
        <taxon>Teleostei</taxon>
        <taxon>Neoteleostei</taxon>
        <taxon>Acanthomorphata</taxon>
        <taxon>Eupercaria</taxon>
        <taxon>Perciformes</taxon>
        <taxon>Cottioidei</taxon>
        <taxon>Cottales</taxon>
        <taxon>Liparidae</taxon>
        <taxon>Liparis</taxon>
    </lineage>
</organism>